<sequence length="135" mass="15665">MELKTVSEIVHEIKDKVLETAREAKDKVIETTRQTKGAIDGACGKEKEEQCCGNSERHSRDALVSYSEQWFWSMHQMLQAFNLLLSFFMVLFNSLYFEPKATKPEMMSEPVPELKTEEAVVAVPEREETFTFIYF</sequence>
<keyword evidence="1" id="KW-0472">Membrane</keyword>
<evidence type="ECO:0000256" key="1">
    <source>
        <dbReference type="SAM" id="Phobius"/>
    </source>
</evidence>
<evidence type="ECO:0000313" key="3">
    <source>
        <dbReference type="Proteomes" id="UP000239757"/>
    </source>
</evidence>
<dbReference type="AlphaFoldDB" id="A0A2P5W436"/>
<dbReference type="Proteomes" id="UP000239757">
    <property type="component" value="Unassembled WGS sequence"/>
</dbReference>
<protein>
    <submittedName>
        <fullName evidence="2">Uncharacterized protein</fullName>
    </submittedName>
</protein>
<feature type="transmembrane region" description="Helical" evidence="1">
    <location>
        <begin position="77"/>
        <end position="97"/>
    </location>
</feature>
<evidence type="ECO:0000313" key="2">
    <source>
        <dbReference type="EMBL" id="PPR85807.1"/>
    </source>
</evidence>
<accession>A0A2P5W436</accession>
<dbReference type="EMBL" id="KZ669253">
    <property type="protein sequence ID" value="PPR85807.1"/>
    <property type="molecule type" value="Genomic_DNA"/>
</dbReference>
<keyword evidence="1" id="KW-1133">Transmembrane helix</keyword>
<reference evidence="2 3" key="1">
    <citation type="submission" date="2015-01" db="EMBL/GenBank/DDBJ databases">
        <title>Genome of allotetraploid Gossypium barbadense reveals genomic plasticity and fiber elongation in cotton evolution.</title>
        <authorList>
            <person name="Chen X."/>
            <person name="Liu X."/>
            <person name="Zhao B."/>
            <person name="Zheng H."/>
            <person name="Hu Y."/>
            <person name="Lu G."/>
            <person name="Yang C."/>
            <person name="Chen J."/>
            <person name="Shan C."/>
            <person name="Zhang L."/>
            <person name="Zhou Y."/>
            <person name="Wang L."/>
            <person name="Guo W."/>
            <person name="Bai Y."/>
            <person name="Ruan J."/>
            <person name="Shangguan X."/>
            <person name="Mao Y."/>
            <person name="Jiang J."/>
            <person name="Zhu Y."/>
            <person name="Lei J."/>
            <person name="Kang H."/>
            <person name="Chen S."/>
            <person name="He X."/>
            <person name="Wang R."/>
            <person name="Wang Y."/>
            <person name="Chen J."/>
            <person name="Wang L."/>
            <person name="Yu S."/>
            <person name="Wang B."/>
            <person name="Wei J."/>
            <person name="Song S."/>
            <person name="Lu X."/>
            <person name="Gao Z."/>
            <person name="Gu W."/>
            <person name="Deng X."/>
            <person name="Ma D."/>
            <person name="Wang S."/>
            <person name="Liang W."/>
            <person name="Fang L."/>
            <person name="Cai C."/>
            <person name="Zhu X."/>
            <person name="Zhou B."/>
            <person name="Zhang Y."/>
            <person name="Chen Z."/>
            <person name="Xu S."/>
            <person name="Zhu R."/>
            <person name="Wang S."/>
            <person name="Zhang T."/>
            <person name="Zhao G."/>
        </authorList>
    </citation>
    <scope>NUCLEOTIDE SEQUENCE [LARGE SCALE GENOMIC DNA]</scope>
    <source>
        <strain evidence="3">cv. Xinhai21</strain>
        <tissue evidence="2">Leaf</tissue>
    </source>
</reference>
<gene>
    <name evidence="2" type="ORF">GOBAR_AA34885</name>
</gene>
<name>A0A2P5W436_GOSBA</name>
<dbReference type="Gene3D" id="6.10.140.1430">
    <property type="match status" value="1"/>
</dbReference>
<keyword evidence="1" id="KW-0812">Transmembrane</keyword>
<organism evidence="2 3">
    <name type="scientific">Gossypium barbadense</name>
    <name type="common">Sea Island cotton</name>
    <name type="synonym">Hibiscus barbadensis</name>
    <dbReference type="NCBI Taxonomy" id="3634"/>
    <lineage>
        <taxon>Eukaryota</taxon>
        <taxon>Viridiplantae</taxon>
        <taxon>Streptophyta</taxon>
        <taxon>Embryophyta</taxon>
        <taxon>Tracheophyta</taxon>
        <taxon>Spermatophyta</taxon>
        <taxon>Magnoliopsida</taxon>
        <taxon>eudicotyledons</taxon>
        <taxon>Gunneridae</taxon>
        <taxon>Pentapetalae</taxon>
        <taxon>rosids</taxon>
        <taxon>malvids</taxon>
        <taxon>Malvales</taxon>
        <taxon>Malvaceae</taxon>
        <taxon>Malvoideae</taxon>
        <taxon>Gossypium</taxon>
    </lineage>
</organism>
<proteinExistence type="predicted"/>
<dbReference type="OrthoDB" id="10306967at2759"/>